<proteinExistence type="predicted"/>
<organism evidence="1 2">
    <name type="scientific">Paenibacillus artemisiicola</name>
    <dbReference type="NCBI Taxonomy" id="1172618"/>
    <lineage>
        <taxon>Bacteria</taxon>
        <taxon>Bacillati</taxon>
        <taxon>Bacillota</taxon>
        <taxon>Bacilli</taxon>
        <taxon>Bacillales</taxon>
        <taxon>Paenibacillaceae</taxon>
        <taxon>Paenibacillus</taxon>
    </lineage>
</organism>
<protein>
    <submittedName>
        <fullName evidence="1">Uncharacterized protein</fullName>
    </submittedName>
</protein>
<dbReference type="Proteomes" id="UP000670947">
    <property type="component" value="Unassembled WGS sequence"/>
</dbReference>
<accession>A0ABS3W338</accession>
<keyword evidence="2" id="KW-1185">Reference proteome</keyword>
<dbReference type="RefSeq" id="WP_208845697.1">
    <property type="nucleotide sequence ID" value="NZ_JAGGDJ010000001.1"/>
</dbReference>
<sequence>MILRIASVLSFNRLAFRLNRVGGRQQTASVRAFTMAIQLLFDLLFDFKFKGYRYVEKNSVD</sequence>
<evidence type="ECO:0000313" key="2">
    <source>
        <dbReference type="Proteomes" id="UP000670947"/>
    </source>
</evidence>
<dbReference type="EMBL" id="JAGGDJ010000001">
    <property type="protein sequence ID" value="MBO7742723.1"/>
    <property type="molecule type" value="Genomic_DNA"/>
</dbReference>
<evidence type="ECO:0000313" key="1">
    <source>
        <dbReference type="EMBL" id="MBO7742723.1"/>
    </source>
</evidence>
<reference evidence="1 2" key="1">
    <citation type="submission" date="2021-03" db="EMBL/GenBank/DDBJ databases">
        <title>Paenibacillus artemisicola MWE-103 whole genome sequence.</title>
        <authorList>
            <person name="Ham Y.J."/>
        </authorList>
    </citation>
    <scope>NUCLEOTIDE SEQUENCE [LARGE SCALE GENOMIC DNA]</scope>
    <source>
        <strain evidence="1 2">MWE-103</strain>
    </source>
</reference>
<name>A0ABS3W338_9BACL</name>
<gene>
    <name evidence="1" type="ORF">I8J29_00850</name>
</gene>
<comment type="caution">
    <text evidence="1">The sequence shown here is derived from an EMBL/GenBank/DDBJ whole genome shotgun (WGS) entry which is preliminary data.</text>
</comment>